<dbReference type="PANTHER" id="PTHR10196:SF67">
    <property type="entry name" value="SEDOHEPTULOKINASE"/>
    <property type="match status" value="1"/>
</dbReference>
<name>A0A0K2SLQ2_LIMPI</name>
<dbReference type="CDD" id="cd07777">
    <property type="entry name" value="ASKHA_NBD_FGGY_SHK"/>
    <property type="match status" value="1"/>
</dbReference>
<dbReference type="SUPFAM" id="SSF53067">
    <property type="entry name" value="Actin-like ATPase domain"/>
    <property type="match status" value="2"/>
</dbReference>
<evidence type="ECO:0000313" key="6">
    <source>
        <dbReference type="Proteomes" id="UP000065807"/>
    </source>
</evidence>
<dbReference type="EMBL" id="AP014924">
    <property type="protein sequence ID" value="BAS28048.1"/>
    <property type="molecule type" value="Genomic_DNA"/>
</dbReference>
<dbReference type="PANTHER" id="PTHR10196">
    <property type="entry name" value="SUGAR KINASE"/>
    <property type="match status" value="1"/>
</dbReference>
<keyword evidence="3" id="KW-0418">Kinase</keyword>
<dbReference type="KEGG" id="lpil:LIP_2207"/>
<dbReference type="GO" id="GO:0005829">
    <property type="term" value="C:cytosol"/>
    <property type="evidence" value="ECO:0007669"/>
    <property type="project" value="TreeGrafter"/>
</dbReference>
<organism evidence="5 6">
    <name type="scientific">Limnochorda pilosa</name>
    <dbReference type="NCBI Taxonomy" id="1555112"/>
    <lineage>
        <taxon>Bacteria</taxon>
        <taxon>Bacillati</taxon>
        <taxon>Bacillota</taxon>
        <taxon>Limnochordia</taxon>
        <taxon>Limnochordales</taxon>
        <taxon>Limnochordaceae</taxon>
        <taxon>Limnochorda</taxon>
    </lineage>
</organism>
<dbReference type="Pfam" id="PF00370">
    <property type="entry name" value="FGGY_N"/>
    <property type="match status" value="1"/>
</dbReference>
<dbReference type="GO" id="GO:0006071">
    <property type="term" value="P:glycerol metabolic process"/>
    <property type="evidence" value="ECO:0007669"/>
    <property type="project" value="TreeGrafter"/>
</dbReference>
<dbReference type="OrthoDB" id="8434698at2"/>
<keyword evidence="2" id="KW-0808">Transferase</keyword>
<dbReference type="PATRIC" id="fig|1555112.3.peg.2249"/>
<comment type="similarity">
    <text evidence="1">Belongs to the FGGY kinase family.</text>
</comment>
<evidence type="ECO:0000313" key="5">
    <source>
        <dbReference type="EMBL" id="BAS28048.1"/>
    </source>
</evidence>
<evidence type="ECO:0000256" key="3">
    <source>
        <dbReference type="ARBA" id="ARBA00022777"/>
    </source>
</evidence>
<dbReference type="STRING" id="1555112.LIP_2207"/>
<protein>
    <recommendedName>
        <fullName evidence="4">Carbohydrate kinase FGGY N-terminal domain-containing protein</fullName>
    </recommendedName>
</protein>
<dbReference type="Gene3D" id="3.30.420.40">
    <property type="match status" value="2"/>
</dbReference>
<feature type="domain" description="Carbohydrate kinase FGGY N-terminal" evidence="4">
    <location>
        <begin position="11"/>
        <end position="242"/>
    </location>
</feature>
<accession>A0A0K2SLQ2</accession>
<dbReference type="AlphaFoldDB" id="A0A0K2SLQ2"/>
<sequence length="474" mass="50504">MVSTGTTPERYAGLDIGTTSVSCAVVDTAAGQVLRAWSRPHGAELPQALPDEHLQDAHRLLVAARSSLDEALDRYGPFRGIGVTGQMHGILYVDTDGRAISPLYTWLDARASRTSSDGRPYHQVLEQLTGRKVAVGMGAATHFVNLHIGAVPPGARGVCGISEYAAMQLAGTRAPVTDPTLAHGLGLYDPNRGDFDPQAWAKLGEPFLALPEVVAQGRVLGRYEGRIPVCTPLGDNQASFLGSIREPARSALVNIGTSAQISFLNSLMGEEECRFDTTIGLERRPYPDGRVLYVGASLTGGKALERLASLIGEIIRVAGGTVDDPYQIMAAVPSAVPEPLLRVDTRLAGSRVDPDVRGSIGNITLQNFTLGHLVHGFCQGIVNELHQFWVGSGVDVTYGQALEYLVGSGHAIRANRILREHMAAAFGKPLLVPIYREEAAVGAALHAAAIVEARQHHDLARMVVTYGEPGGADR</sequence>
<dbReference type="GO" id="GO:0050277">
    <property type="term" value="F:sedoheptulokinase activity"/>
    <property type="evidence" value="ECO:0007669"/>
    <property type="project" value="TreeGrafter"/>
</dbReference>
<dbReference type="InterPro" id="IPR043129">
    <property type="entry name" value="ATPase_NBD"/>
</dbReference>
<dbReference type="Proteomes" id="UP000065807">
    <property type="component" value="Chromosome"/>
</dbReference>
<evidence type="ECO:0000259" key="4">
    <source>
        <dbReference type="Pfam" id="PF00370"/>
    </source>
</evidence>
<keyword evidence="6" id="KW-1185">Reference proteome</keyword>
<proteinExistence type="inferred from homology"/>
<dbReference type="InterPro" id="IPR018484">
    <property type="entry name" value="FGGY_N"/>
</dbReference>
<evidence type="ECO:0000256" key="2">
    <source>
        <dbReference type="ARBA" id="ARBA00022679"/>
    </source>
</evidence>
<dbReference type="RefSeq" id="WP_068137805.1">
    <property type="nucleotide sequence ID" value="NZ_AP014924.1"/>
</dbReference>
<reference evidence="6" key="2">
    <citation type="journal article" date="2016" name="Int. J. Syst. Evol. Microbiol.">
        <title>Complete genome sequence and cell structure of Limnochorda pilosa, a Gram-negative spore-former within the phylum Firmicutes.</title>
        <authorList>
            <person name="Watanabe M."/>
            <person name="Kojima H."/>
            <person name="Fukui M."/>
        </authorList>
    </citation>
    <scope>NUCLEOTIDE SEQUENCE [LARGE SCALE GENOMIC DNA]</scope>
    <source>
        <strain evidence="6">HC45</strain>
    </source>
</reference>
<evidence type="ECO:0000256" key="1">
    <source>
        <dbReference type="ARBA" id="ARBA00009156"/>
    </source>
</evidence>
<reference evidence="6" key="1">
    <citation type="submission" date="2015-07" db="EMBL/GenBank/DDBJ databases">
        <title>Complete genome sequence and phylogenetic analysis of Limnochorda pilosa.</title>
        <authorList>
            <person name="Watanabe M."/>
            <person name="Kojima H."/>
            <person name="Fukui M."/>
        </authorList>
    </citation>
    <scope>NUCLEOTIDE SEQUENCE [LARGE SCALE GENOMIC DNA]</scope>
    <source>
        <strain evidence="6">HC45</strain>
    </source>
</reference>
<gene>
    <name evidence="5" type="ORF">LIP_2207</name>
</gene>